<reference evidence="7 8" key="1">
    <citation type="submission" date="2019-08" db="EMBL/GenBank/DDBJ databases">
        <title>Deep-cultivation of Planctomycetes and their phenomic and genomic characterization uncovers novel biology.</title>
        <authorList>
            <person name="Wiegand S."/>
            <person name="Jogler M."/>
            <person name="Boedeker C."/>
            <person name="Pinto D."/>
            <person name="Vollmers J."/>
            <person name="Rivas-Marin E."/>
            <person name="Kohn T."/>
            <person name="Peeters S.H."/>
            <person name="Heuer A."/>
            <person name="Rast P."/>
            <person name="Oberbeckmann S."/>
            <person name="Bunk B."/>
            <person name="Jeske O."/>
            <person name="Meyerdierks A."/>
            <person name="Storesund J.E."/>
            <person name="Kallscheuer N."/>
            <person name="Luecker S."/>
            <person name="Lage O.M."/>
            <person name="Pohl T."/>
            <person name="Merkel B.J."/>
            <person name="Hornburger P."/>
            <person name="Mueller R.-W."/>
            <person name="Bruemmer F."/>
            <person name="Labrenz M."/>
            <person name="Spormann A.M."/>
            <person name="Op den Camp H."/>
            <person name="Overmann J."/>
            <person name="Amann R."/>
            <person name="Jetten M.S.M."/>
            <person name="Mascher T."/>
            <person name="Medema M.H."/>
            <person name="Devos D.P."/>
            <person name="Kaster A.-K."/>
            <person name="Ovreas L."/>
            <person name="Rohde M."/>
            <person name="Galperin M.Y."/>
            <person name="Jogler C."/>
        </authorList>
    </citation>
    <scope>NUCLEOTIDE SEQUENCE [LARGE SCALE GENOMIC DNA]</scope>
    <source>
        <strain evidence="7 8">UC8</strain>
    </source>
</reference>
<feature type="transmembrane region" description="Helical" evidence="5">
    <location>
        <begin position="448"/>
        <end position="469"/>
    </location>
</feature>
<keyword evidence="8" id="KW-1185">Reference proteome</keyword>
<evidence type="ECO:0000256" key="5">
    <source>
        <dbReference type="SAM" id="Phobius"/>
    </source>
</evidence>
<feature type="domain" description="O-antigen ligase-related" evidence="6">
    <location>
        <begin position="261"/>
        <end position="397"/>
    </location>
</feature>
<keyword evidence="4 5" id="KW-0472">Membrane</keyword>
<keyword evidence="7" id="KW-0436">Ligase</keyword>
<evidence type="ECO:0000313" key="7">
    <source>
        <dbReference type="EMBL" id="QEG38644.1"/>
    </source>
</evidence>
<feature type="transmembrane region" description="Helical" evidence="5">
    <location>
        <begin position="50"/>
        <end position="67"/>
    </location>
</feature>
<dbReference type="Pfam" id="PF14559">
    <property type="entry name" value="TPR_19"/>
    <property type="match status" value="1"/>
</dbReference>
<feature type="transmembrane region" description="Helical" evidence="5">
    <location>
        <begin position="191"/>
        <end position="214"/>
    </location>
</feature>
<dbReference type="Pfam" id="PF04932">
    <property type="entry name" value="Wzy_C"/>
    <property type="match status" value="1"/>
</dbReference>
<feature type="transmembrane region" description="Helical" evidence="5">
    <location>
        <begin position="301"/>
        <end position="321"/>
    </location>
</feature>
<accession>A0A5B9QID8</accession>
<feature type="transmembrane region" description="Helical" evidence="5">
    <location>
        <begin position="276"/>
        <end position="294"/>
    </location>
</feature>
<dbReference type="PANTHER" id="PTHR37422">
    <property type="entry name" value="TEICHURONIC ACID BIOSYNTHESIS PROTEIN TUAE"/>
    <property type="match status" value="1"/>
</dbReference>
<keyword evidence="3 5" id="KW-1133">Transmembrane helix</keyword>
<sequence length="877" mass="95693">MLMPAWAAWDFGGVLPWTQWALATTLLLLAVPVAVVLIIQAPISRRKMSLAIPVILLVAWTAGWLQTLPLPVSMVEFVAQQSSETYQQWLPTELRSEALSIEQPEFKALASGNAFISISPWQSRMATANFAVFSAAVLFSAVVFRRKWTMVFAFALTACSGAGLAFLSSLHHQAPLAIANAGSGDRSFGPFVNANNAACYLNLTLAFAIGWLTYSLTKPTDRNVPDARYRAQQGAPLEKLAQVIQLRIRHLSISTVIAFLLCFVIAVGVVSTTSRGGLLGTAVGLAAVVTLGLCRTFNAHVLRTMVAAGGLAFVFGMAWMLNQGDARHSGSIGDDRSVSTRLDHWSDASLAAWQFLPLGSGVGTYRFAYLPFQQHGESEWFLNADNLAVEWFVEGGIWELPLLTIGVVALVWMLIKLSNVRHAPHLAGLVVAVWFMLASQATSQLFDFGLLLPANYLLVAVLCGACIGYHDQVSRKGKSLTRRSRTAPSASQTKAVNADRGWAFPWPLLTTRVAYGLCCGGAVLTLVVATSQLNAAAHSDHWVRRAKLLHGNARLGVDWEAMGSQNALLLSGLDENSQDPDVHSALAKCWILQSRLAAVEDAEASGLTPQEAWRVSSPAVMRTLLFDSRGTSMRQNLATELSPAQYQALQNARTHALFSLLLCPLNPEIRAVLVDLDFMAQDPASSAQLLSQLAELRPRATRAGDWAVRKALVNPGKEAAATICRQHLERFPDRLPTLWAGLTRQQDVDFTLRCLPDQLPVLLAAAELTVPGTELCTAVMQHAERHLTQAGGDGQEANAVYRGRLAELNQQFELAVKYYTSAVKQNPTDHELRFRLVVVLEHEGRFAEAKDHLHRCLLQSPGNAVYRAKQDALRNKI</sequence>
<evidence type="ECO:0000259" key="6">
    <source>
        <dbReference type="Pfam" id="PF04932"/>
    </source>
</evidence>
<name>A0A5B9QID8_9BACT</name>
<dbReference type="GO" id="GO:0016020">
    <property type="term" value="C:membrane"/>
    <property type="evidence" value="ECO:0007669"/>
    <property type="project" value="UniProtKB-SubCell"/>
</dbReference>
<feature type="transmembrane region" description="Helical" evidence="5">
    <location>
        <begin position="125"/>
        <end position="144"/>
    </location>
</feature>
<dbReference type="KEGG" id="rul:UC8_06020"/>
<comment type="subcellular location">
    <subcellularLocation>
        <location evidence="1">Membrane</location>
        <topology evidence="1">Multi-pass membrane protein</topology>
    </subcellularLocation>
</comment>
<evidence type="ECO:0000256" key="4">
    <source>
        <dbReference type="ARBA" id="ARBA00023136"/>
    </source>
</evidence>
<dbReference type="Gene3D" id="1.25.40.10">
    <property type="entry name" value="Tetratricopeptide repeat domain"/>
    <property type="match status" value="1"/>
</dbReference>
<feature type="transmembrane region" description="Helical" evidence="5">
    <location>
        <begin position="396"/>
        <end position="415"/>
    </location>
</feature>
<evidence type="ECO:0000256" key="1">
    <source>
        <dbReference type="ARBA" id="ARBA00004141"/>
    </source>
</evidence>
<dbReference type="Proteomes" id="UP000325286">
    <property type="component" value="Chromosome"/>
</dbReference>
<dbReference type="GO" id="GO:0016874">
    <property type="term" value="F:ligase activity"/>
    <property type="evidence" value="ECO:0007669"/>
    <property type="project" value="UniProtKB-KW"/>
</dbReference>
<evidence type="ECO:0000256" key="2">
    <source>
        <dbReference type="ARBA" id="ARBA00022692"/>
    </source>
</evidence>
<evidence type="ECO:0000313" key="8">
    <source>
        <dbReference type="Proteomes" id="UP000325286"/>
    </source>
</evidence>
<proteinExistence type="predicted"/>
<protein>
    <submittedName>
        <fullName evidence="7">O-Antigen ligase</fullName>
    </submittedName>
</protein>
<dbReference type="InterPro" id="IPR011990">
    <property type="entry name" value="TPR-like_helical_dom_sf"/>
</dbReference>
<feature type="transmembrane region" description="Helical" evidence="5">
    <location>
        <begin position="151"/>
        <end position="171"/>
    </location>
</feature>
<feature type="transmembrane region" description="Helical" evidence="5">
    <location>
        <begin position="422"/>
        <end position="442"/>
    </location>
</feature>
<dbReference type="AlphaFoldDB" id="A0A5B9QID8"/>
<feature type="transmembrane region" description="Helical" evidence="5">
    <location>
        <begin position="20"/>
        <end position="38"/>
    </location>
</feature>
<dbReference type="PANTHER" id="PTHR37422:SF23">
    <property type="entry name" value="TEICHURONIC ACID BIOSYNTHESIS PROTEIN TUAE"/>
    <property type="match status" value="1"/>
</dbReference>
<dbReference type="InterPro" id="IPR051533">
    <property type="entry name" value="WaaL-like"/>
</dbReference>
<gene>
    <name evidence="7" type="ORF">UC8_06020</name>
</gene>
<organism evidence="7 8">
    <name type="scientific">Roseimaritima ulvae</name>
    <dbReference type="NCBI Taxonomy" id="980254"/>
    <lineage>
        <taxon>Bacteria</taxon>
        <taxon>Pseudomonadati</taxon>
        <taxon>Planctomycetota</taxon>
        <taxon>Planctomycetia</taxon>
        <taxon>Pirellulales</taxon>
        <taxon>Pirellulaceae</taxon>
        <taxon>Roseimaritima</taxon>
    </lineage>
</organism>
<feature type="transmembrane region" description="Helical" evidence="5">
    <location>
        <begin position="251"/>
        <end position="270"/>
    </location>
</feature>
<dbReference type="EMBL" id="CP042914">
    <property type="protein sequence ID" value="QEG38644.1"/>
    <property type="molecule type" value="Genomic_DNA"/>
</dbReference>
<dbReference type="SUPFAM" id="SSF48452">
    <property type="entry name" value="TPR-like"/>
    <property type="match status" value="1"/>
</dbReference>
<dbReference type="InterPro" id="IPR007016">
    <property type="entry name" value="O-antigen_ligase-rel_domated"/>
</dbReference>
<evidence type="ECO:0000256" key="3">
    <source>
        <dbReference type="ARBA" id="ARBA00022989"/>
    </source>
</evidence>
<keyword evidence="2 5" id="KW-0812">Transmembrane</keyword>